<feature type="domain" description="RNA polymerase sigma-70 region 2" evidence="7">
    <location>
        <begin position="23"/>
        <end position="90"/>
    </location>
</feature>
<keyword evidence="3 6" id="KW-0731">Sigma factor</keyword>
<dbReference type="InterPro" id="IPR013249">
    <property type="entry name" value="RNA_pol_sigma70_r4_t2"/>
</dbReference>
<organism evidence="9 10">
    <name type="scientific">Chitinophaga skermanii</name>
    <dbReference type="NCBI Taxonomy" id="331697"/>
    <lineage>
        <taxon>Bacteria</taxon>
        <taxon>Pseudomonadati</taxon>
        <taxon>Bacteroidota</taxon>
        <taxon>Chitinophagia</taxon>
        <taxon>Chitinophagales</taxon>
        <taxon>Chitinophagaceae</taxon>
        <taxon>Chitinophaga</taxon>
    </lineage>
</organism>
<dbReference type="EMBL" id="QLLL01000002">
    <property type="protein sequence ID" value="RAJ08320.1"/>
    <property type="molecule type" value="Genomic_DNA"/>
</dbReference>
<keyword evidence="10" id="KW-1185">Reference proteome</keyword>
<sequence length="182" mass="20821">MANLLDQELERARQGDGNAMNALLEKHRDLAYSIALKYCHDSNAAEDIVQDALLKVFLHIHQFRGEAAFSSWLYRIVYYEAIRHMQQRQRYMSMSEEAAEILEEANSEDTTSNMHPELMHAMRILTPNEYLVINLFYLSEKPVKEIADITGQSASSVKVLLHRARKKMAGAMESQSSNKISS</sequence>
<name>A0A327QVB8_9BACT</name>
<dbReference type="InterPro" id="IPR036388">
    <property type="entry name" value="WH-like_DNA-bd_sf"/>
</dbReference>
<evidence type="ECO:0000256" key="1">
    <source>
        <dbReference type="ARBA" id="ARBA00010641"/>
    </source>
</evidence>
<dbReference type="SUPFAM" id="SSF88659">
    <property type="entry name" value="Sigma3 and sigma4 domains of RNA polymerase sigma factors"/>
    <property type="match status" value="1"/>
</dbReference>
<keyword evidence="2 6" id="KW-0805">Transcription regulation</keyword>
<dbReference type="Pfam" id="PF04542">
    <property type="entry name" value="Sigma70_r2"/>
    <property type="match status" value="1"/>
</dbReference>
<protein>
    <recommendedName>
        <fullName evidence="6">RNA polymerase sigma factor</fullName>
    </recommendedName>
</protein>
<evidence type="ECO:0000256" key="3">
    <source>
        <dbReference type="ARBA" id="ARBA00023082"/>
    </source>
</evidence>
<comment type="similarity">
    <text evidence="1 6">Belongs to the sigma-70 factor family. ECF subfamily.</text>
</comment>
<evidence type="ECO:0000256" key="2">
    <source>
        <dbReference type="ARBA" id="ARBA00023015"/>
    </source>
</evidence>
<dbReference type="NCBIfam" id="TIGR02937">
    <property type="entry name" value="sigma70-ECF"/>
    <property type="match status" value="1"/>
</dbReference>
<dbReference type="PROSITE" id="PS01063">
    <property type="entry name" value="SIGMA70_ECF"/>
    <property type="match status" value="1"/>
</dbReference>
<evidence type="ECO:0000256" key="5">
    <source>
        <dbReference type="ARBA" id="ARBA00023163"/>
    </source>
</evidence>
<proteinExistence type="inferred from homology"/>
<gene>
    <name evidence="9" type="ORF">LX64_00968</name>
</gene>
<dbReference type="AlphaFoldDB" id="A0A327QVB8"/>
<dbReference type="Pfam" id="PF08281">
    <property type="entry name" value="Sigma70_r4_2"/>
    <property type="match status" value="1"/>
</dbReference>
<dbReference type="OrthoDB" id="9780326at2"/>
<feature type="domain" description="RNA polymerase sigma factor 70 region 4 type 2" evidence="8">
    <location>
        <begin position="117"/>
        <end position="168"/>
    </location>
</feature>
<keyword evidence="5 6" id="KW-0804">Transcription</keyword>
<dbReference type="InterPro" id="IPR039425">
    <property type="entry name" value="RNA_pol_sigma-70-like"/>
</dbReference>
<evidence type="ECO:0000256" key="6">
    <source>
        <dbReference type="RuleBase" id="RU000716"/>
    </source>
</evidence>
<evidence type="ECO:0000256" key="4">
    <source>
        <dbReference type="ARBA" id="ARBA00023125"/>
    </source>
</evidence>
<dbReference type="InterPro" id="IPR013324">
    <property type="entry name" value="RNA_pol_sigma_r3/r4-like"/>
</dbReference>
<accession>A0A327QVB8</accession>
<comment type="caution">
    <text evidence="9">The sequence shown here is derived from an EMBL/GenBank/DDBJ whole genome shotgun (WGS) entry which is preliminary data.</text>
</comment>
<reference evidence="9 10" key="1">
    <citation type="submission" date="2018-06" db="EMBL/GenBank/DDBJ databases">
        <title>Genomic Encyclopedia of Archaeal and Bacterial Type Strains, Phase II (KMG-II): from individual species to whole genera.</title>
        <authorList>
            <person name="Goeker M."/>
        </authorList>
    </citation>
    <scope>NUCLEOTIDE SEQUENCE [LARGE SCALE GENOMIC DNA]</scope>
    <source>
        <strain evidence="9 10">DSM 23857</strain>
    </source>
</reference>
<dbReference type="GO" id="GO:0003677">
    <property type="term" value="F:DNA binding"/>
    <property type="evidence" value="ECO:0007669"/>
    <property type="project" value="UniProtKB-KW"/>
</dbReference>
<dbReference type="Gene3D" id="1.10.10.10">
    <property type="entry name" value="Winged helix-like DNA-binding domain superfamily/Winged helix DNA-binding domain"/>
    <property type="match status" value="1"/>
</dbReference>
<keyword evidence="4 6" id="KW-0238">DNA-binding</keyword>
<dbReference type="SUPFAM" id="SSF88946">
    <property type="entry name" value="Sigma2 domain of RNA polymerase sigma factors"/>
    <property type="match status" value="1"/>
</dbReference>
<dbReference type="GO" id="GO:0016987">
    <property type="term" value="F:sigma factor activity"/>
    <property type="evidence" value="ECO:0007669"/>
    <property type="project" value="UniProtKB-KW"/>
</dbReference>
<evidence type="ECO:0000259" key="8">
    <source>
        <dbReference type="Pfam" id="PF08281"/>
    </source>
</evidence>
<dbReference type="CDD" id="cd06171">
    <property type="entry name" value="Sigma70_r4"/>
    <property type="match status" value="1"/>
</dbReference>
<dbReference type="InterPro" id="IPR013325">
    <property type="entry name" value="RNA_pol_sigma_r2"/>
</dbReference>
<dbReference type="GO" id="GO:0006352">
    <property type="term" value="P:DNA-templated transcription initiation"/>
    <property type="evidence" value="ECO:0007669"/>
    <property type="project" value="InterPro"/>
</dbReference>
<dbReference type="Gene3D" id="1.10.1740.10">
    <property type="match status" value="1"/>
</dbReference>
<dbReference type="Proteomes" id="UP000249547">
    <property type="component" value="Unassembled WGS sequence"/>
</dbReference>
<dbReference type="InterPro" id="IPR014284">
    <property type="entry name" value="RNA_pol_sigma-70_dom"/>
</dbReference>
<dbReference type="InterPro" id="IPR007627">
    <property type="entry name" value="RNA_pol_sigma70_r2"/>
</dbReference>
<dbReference type="RefSeq" id="WP_111596481.1">
    <property type="nucleotide sequence ID" value="NZ_QLLL01000002.1"/>
</dbReference>
<dbReference type="PANTHER" id="PTHR43133">
    <property type="entry name" value="RNA POLYMERASE ECF-TYPE SIGMA FACTO"/>
    <property type="match status" value="1"/>
</dbReference>
<evidence type="ECO:0000259" key="7">
    <source>
        <dbReference type="Pfam" id="PF04542"/>
    </source>
</evidence>
<evidence type="ECO:0000313" key="9">
    <source>
        <dbReference type="EMBL" id="RAJ08320.1"/>
    </source>
</evidence>
<dbReference type="InterPro" id="IPR000838">
    <property type="entry name" value="RNA_pol_sigma70_ECF_CS"/>
</dbReference>
<dbReference type="PANTHER" id="PTHR43133:SF8">
    <property type="entry name" value="RNA POLYMERASE SIGMA FACTOR HI_1459-RELATED"/>
    <property type="match status" value="1"/>
</dbReference>
<evidence type="ECO:0000313" key="10">
    <source>
        <dbReference type="Proteomes" id="UP000249547"/>
    </source>
</evidence>